<proteinExistence type="predicted"/>
<dbReference type="SUPFAM" id="SSF82866">
    <property type="entry name" value="Multidrug efflux transporter AcrB transmembrane domain"/>
    <property type="match status" value="2"/>
</dbReference>
<protein>
    <submittedName>
        <fullName evidence="2">Multidrug resistance protein MdtC</fullName>
    </submittedName>
</protein>
<evidence type="ECO:0000313" key="2">
    <source>
        <dbReference type="EMBL" id="CAD7286785.1"/>
    </source>
</evidence>
<feature type="transmembrane region" description="Helical" evidence="1">
    <location>
        <begin position="455"/>
        <end position="482"/>
    </location>
</feature>
<gene>
    <name evidence="2" type="primary">mdtC</name>
    <name evidence="2" type="ORF">LMG8286_00536</name>
</gene>
<dbReference type="PANTHER" id="PTHR32063:SF0">
    <property type="entry name" value="SWARMING MOTILITY PROTEIN SWRC"/>
    <property type="match status" value="1"/>
</dbReference>
<organism evidence="2 3">
    <name type="scientific">Campylobacter suis</name>
    <dbReference type="NCBI Taxonomy" id="2790657"/>
    <lineage>
        <taxon>Bacteria</taxon>
        <taxon>Pseudomonadati</taxon>
        <taxon>Campylobacterota</taxon>
        <taxon>Epsilonproteobacteria</taxon>
        <taxon>Campylobacterales</taxon>
        <taxon>Campylobacteraceae</taxon>
        <taxon>Campylobacter</taxon>
    </lineage>
</organism>
<dbReference type="SUPFAM" id="SSF82693">
    <property type="entry name" value="Multidrug efflux transporter AcrB pore domain, PN1, PN2, PC1 and PC2 subdomains"/>
    <property type="match status" value="3"/>
</dbReference>
<dbReference type="Gene3D" id="3.30.70.1440">
    <property type="entry name" value="Multidrug efflux transporter AcrB pore domain"/>
    <property type="match status" value="1"/>
</dbReference>
<dbReference type="Proteomes" id="UP000789359">
    <property type="component" value="Unassembled WGS sequence"/>
</dbReference>
<feature type="transmembrane region" description="Helical" evidence="1">
    <location>
        <begin position="351"/>
        <end position="372"/>
    </location>
</feature>
<reference evidence="2 3" key="1">
    <citation type="submission" date="2020-11" db="EMBL/GenBank/DDBJ databases">
        <authorList>
            <person name="Peeters C."/>
        </authorList>
    </citation>
    <scope>NUCLEOTIDE SEQUENCE [LARGE SCALE GENOMIC DNA]</scope>
    <source>
        <strain evidence="2 3">LMG 8286</strain>
    </source>
</reference>
<dbReference type="EMBL" id="CAJHOE010000001">
    <property type="protein sequence ID" value="CAD7286785.1"/>
    <property type="molecule type" value="Genomic_DNA"/>
</dbReference>
<feature type="transmembrane region" description="Helical" evidence="1">
    <location>
        <begin position="516"/>
        <end position="537"/>
    </location>
</feature>
<feature type="transmembrane region" description="Helical" evidence="1">
    <location>
        <begin position="864"/>
        <end position="884"/>
    </location>
</feature>
<dbReference type="Gene3D" id="3.30.70.1320">
    <property type="entry name" value="Multidrug efflux transporter AcrB pore domain like"/>
    <property type="match status" value="1"/>
</dbReference>
<dbReference type="Gene3D" id="3.30.2090.10">
    <property type="entry name" value="Multidrug efflux transporter AcrB TolC docking domain, DN and DC subdomains"/>
    <property type="match status" value="2"/>
</dbReference>
<keyword evidence="3" id="KW-1185">Reference proteome</keyword>
<name>A0ABM8Q1V3_9BACT</name>
<keyword evidence="1" id="KW-0812">Transmembrane</keyword>
<dbReference type="SUPFAM" id="SSF82714">
    <property type="entry name" value="Multidrug efflux transporter AcrB TolC docking domain, DN and DC subdomains"/>
    <property type="match status" value="2"/>
</dbReference>
<dbReference type="Gene3D" id="1.20.1640.10">
    <property type="entry name" value="Multidrug efflux transporter AcrB transmembrane domain"/>
    <property type="match status" value="2"/>
</dbReference>
<dbReference type="PRINTS" id="PR00702">
    <property type="entry name" value="ACRIFLAVINRP"/>
</dbReference>
<comment type="caution">
    <text evidence="2">The sequence shown here is derived from an EMBL/GenBank/DDBJ whole genome shotgun (WGS) entry which is preliminary data.</text>
</comment>
<feature type="transmembrane region" description="Helical" evidence="1">
    <location>
        <begin position="325"/>
        <end position="344"/>
    </location>
</feature>
<evidence type="ECO:0000256" key="1">
    <source>
        <dbReference type="SAM" id="Phobius"/>
    </source>
</evidence>
<keyword evidence="1" id="KW-1133">Transmembrane helix</keyword>
<feature type="transmembrane region" description="Helical" evidence="1">
    <location>
        <begin position="890"/>
        <end position="913"/>
    </location>
</feature>
<feature type="transmembrane region" description="Helical" evidence="1">
    <location>
        <begin position="934"/>
        <end position="955"/>
    </location>
</feature>
<evidence type="ECO:0000313" key="3">
    <source>
        <dbReference type="Proteomes" id="UP000789359"/>
    </source>
</evidence>
<feature type="transmembrane region" description="Helical" evidence="1">
    <location>
        <begin position="378"/>
        <end position="402"/>
    </location>
</feature>
<feature type="transmembrane region" description="Helical" evidence="1">
    <location>
        <begin position="837"/>
        <end position="857"/>
    </location>
</feature>
<dbReference type="RefSeq" id="WP_230056319.1">
    <property type="nucleotide sequence ID" value="NZ_CAJHOE010000001.1"/>
</dbReference>
<feature type="transmembrane region" description="Helical" evidence="1">
    <location>
        <begin position="967"/>
        <end position="994"/>
    </location>
</feature>
<keyword evidence="1" id="KW-0472">Membrane</keyword>
<dbReference type="Pfam" id="PF00873">
    <property type="entry name" value="ACR_tran"/>
    <property type="match status" value="1"/>
</dbReference>
<dbReference type="InterPro" id="IPR027463">
    <property type="entry name" value="AcrB_DN_DC_subdom"/>
</dbReference>
<dbReference type="Gene3D" id="3.30.70.1430">
    <property type="entry name" value="Multidrug efflux transporter AcrB pore domain"/>
    <property type="match status" value="2"/>
</dbReference>
<accession>A0ABM8Q1V3</accession>
<dbReference type="PANTHER" id="PTHR32063">
    <property type="match status" value="1"/>
</dbReference>
<sequence>MYKFAINRPIATLMFFALLIVFGIFSIKNMSINAYPQVDIPLVKVTTYTNGDMSLVKNSITKRLEDELNSISGVKHITSHSFDNLSMIFIEFYLNKDIEIALNDVRDRIAKAKVGSQSVAEKMGAASEEIFGIFISAKDDNQTALMHAIEHKARSFLQRIKGVAEVGDVGFLKPEISVLLDAEKLDKYSLNASNIASIIKTQNLKMPLGKVENDNSKITLKSAFDAKSIDEIAQIRLLDGVFLKDVAKVEFGGSERVSYASFIDKNGAKNGVVLQIKKISGADTLQIISEIKSKTNELSTLLGENFDIKTIYDKSILIEQYTNQAIFDMVLGVLLTALIVFLFLRNFSGALIATIAIPTSIVATFFIIHLLGNDINRLTLIALTIGIGIFVDDAIVVIENIIKHIQNGEKDPLKASYLGVKEIAFSVLAISVVLLCVFVPIAFMNSIVGRFFNAFALSVAGGIVISFLVCIMLTPTLCARFLNANESKFYKKSEKFFVAMEEWYEKFLRFALRFKALFIVLTLVVFAFSLLLASTLGSGFKPSEDNSEFHLMIKADPSVSAKKMMEKSAEILTAIKANENVEYAYMMLGYTDAKEIYKAKIYVRLHELSEREKRQDEVIKDLKDGLKFDGFKIWAVELPMVETGGDMEEIQLIITADKEQILEPLVPKVREILQQIGGLVDISSPNEDKKEQVEIFIDRQKAKVLGISEYEIADVIYSSFSSNSVGVFDDGANEYAIMIRFDDAFRQDIEALKKLRINLKGSEILLGDVASFVKSKALSSLPRYDKQDELKFLANTNGAVLSDIKAKIDEALAPLLPDQSSLKYAGFIDYMQDTNKAFIFTIMMSAVLIYMVLAALYESFILPFIIMLSMPLAFGGVAVGLYLSGNSFSLFVMVGAILLFGMVGKNAILLVDFANKFAKDGENVDEAVIKAGKARLRAILMTTLAMIFAMLPLALSRGAGYEGNSPMAIAIICGLISSTILSLIVVPTLFGIIYKIDSWFRKIYEKRPLDG</sequence>
<feature type="transmembrane region" description="Helical" evidence="1">
    <location>
        <begin position="423"/>
        <end position="443"/>
    </location>
</feature>
<dbReference type="InterPro" id="IPR001036">
    <property type="entry name" value="Acrflvin-R"/>
</dbReference>